<dbReference type="Pfam" id="PF02626">
    <property type="entry name" value="CT_A_B"/>
    <property type="match status" value="1"/>
</dbReference>
<keyword evidence="2 5" id="KW-0378">Hydrolase</keyword>
<dbReference type="InterPro" id="IPR003778">
    <property type="entry name" value="CT_A_B"/>
</dbReference>
<evidence type="ECO:0000313" key="5">
    <source>
        <dbReference type="EMBL" id="SES33657.1"/>
    </source>
</evidence>
<name>A0A1H9WIZ8_9RHOB</name>
<proteinExistence type="predicted"/>
<dbReference type="InterPro" id="IPR029000">
    <property type="entry name" value="Cyclophilin-like_dom_sf"/>
</dbReference>
<dbReference type="Proteomes" id="UP000198885">
    <property type="component" value="Unassembled WGS sequence"/>
</dbReference>
<dbReference type="RefSeq" id="WP_092695575.1">
    <property type="nucleotide sequence ID" value="NZ_FOGU01000011.1"/>
</dbReference>
<dbReference type="AlphaFoldDB" id="A0A1H9WIZ8"/>
<dbReference type="PANTHER" id="PTHR43309:SF5">
    <property type="entry name" value="5-OXOPROLINASE SUBUNIT C"/>
    <property type="match status" value="1"/>
</dbReference>
<evidence type="ECO:0000256" key="2">
    <source>
        <dbReference type="ARBA" id="ARBA00022801"/>
    </source>
</evidence>
<dbReference type="SUPFAM" id="SSF50891">
    <property type="entry name" value="Cyclophilin-like"/>
    <property type="match status" value="1"/>
</dbReference>
<accession>A0A1H9WIZ8</accession>
<dbReference type="STRING" id="641238.SAMN04490244_11111"/>
<organism evidence="5 6">
    <name type="scientific">Tranquillimonas rosea</name>
    <dbReference type="NCBI Taxonomy" id="641238"/>
    <lineage>
        <taxon>Bacteria</taxon>
        <taxon>Pseudomonadati</taxon>
        <taxon>Pseudomonadota</taxon>
        <taxon>Alphaproteobacteria</taxon>
        <taxon>Rhodobacterales</taxon>
        <taxon>Roseobacteraceae</taxon>
        <taxon>Tranquillimonas</taxon>
    </lineage>
</organism>
<evidence type="ECO:0000313" key="6">
    <source>
        <dbReference type="Proteomes" id="UP000198885"/>
    </source>
</evidence>
<protein>
    <submittedName>
        <fullName evidence="5">Allophanate hydrolase</fullName>
    </submittedName>
</protein>
<keyword evidence="1" id="KW-0547">Nucleotide-binding</keyword>
<gene>
    <name evidence="5" type="ORF">SAMN04490244_11111</name>
</gene>
<dbReference type="PANTHER" id="PTHR43309">
    <property type="entry name" value="5-OXOPROLINASE SUBUNIT C"/>
    <property type="match status" value="1"/>
</dbReference>
<keyword evidence="3" id="KW-0067">ATP-binding</keyword>
<evidence type="ECO:0000259" key="4">
    <source>
        <dbReference type="SMART" id="SM00797"/>
    </source>
</evidence>
<dbReference type="Gene3D" id="2.40.100.10">
    <property type="entry name" value="Cyclophilin-like"/>
    <property type="match status" value="1"/>
</dbReference>
<dbReference type="GO" id="GO:0005524">
    <property type="term" value="F:ATP binding"/>
    <property type="evidence" value="ECO:0007669"/>
    <property type="project" value="UniProtKB-KW"/>
</dbReference>
<dbReference type="OrthoDB" id="9768696at2"/>
<feature type="domain" description="Carboxyltransferase" evidence="4">
    <location>
        <begin position="24"/>
        <end position="297"/>
    </location>
</feature>
<evidence type="ECO:0000256" key="3">
    <source>
        <dbReference type="ARBA" id="ARBA00022840"/>
    </source>
</evidence>
<dbReference type="GO" id="GO:0016787">
    <property type="term" value="F:hydrolase activity"/>
    <property type="evidence" value="ECO:0007669"/>
    <property type="project" value="UniProtKB-KW"/>
</dbReference>
<keyword evidence="6" id="KW-1185">Reference proteome</keyword>
<reference evidence="5 6" key="1">
    <citation type="submission" date="2016-10" db="EMBL/GenBank/DDBJ databases">
        <authorList>
            <person name="de Groot N.N."/>
        </authorList>
    </citation>
    <scope>NUCLEOTIDE SEQUENCE [LARGE SCALE GENOMIC DNA]</scope>
    <source>
        <strain evidence="5 6">DSM 23042</strain>
    </source>
</reference>
<sequence length="334" mass="34257">MSLTVLQPGPMVTVQDAGRFGLRDSGVSAAGPMDAPAHRLANALVGNPTGAAALEFAGMGGRFRVETGCRVALTGVTAPLEIDGQACAANAAHRADAGAEIRIGAASDGVWGYLALSGGIETAPLMGARATHLRAGLGRALEAGDSLPLGATDPQAPCLALGGPLPDESGPIRVVLGPQDDRFSDEIRARLSDAEFTVSSKRDRMAMVLDDVTLPAEHGHDIVSDGTVPGSIQVPASGQPIVLMAESQTTGGYAKIATVIGPDLPRLAQMATGTQFRFAVLTRDEAEEALIAARSAEAERLAALRPQAATRLTSEFLLSCDLVGGVWPGDEVVP</sequence>
<dbReference type="SMART" id="SM00797">
    <property type="entry name" value="AHS2"/>
    <property type="match status" value="1"/>
</dbReference>
<evidence type="ECO:0000256" key="1">
    <source>
        <dbReference type="ARBA" id="ARBA00022741"/>
    </source>
</evidence>
<dbReference type="InterPro" id="IPR052708">
    <property type="entry name" value="PxpC"/>
</dbReference>
<dbReference type="EMBL" id="FOGU01000011">
    <property type="protein sequence ID" value="SES33657.1"/>
    <property type="molecule type" value="Genomic_DNA"/>
</dbReference>